<feature type="compositionally biased region" description="Basic and acidic residues" evidence="1">
    <location>
        <begin position="363"/>
        <end position="390"/>
    </location>
</feature>
<dbReference type="EMBL" id="JBCAWK010000001">
    <property type="protein sequence ID" value="KAK8869681.1"/>
    <property type="molecule type" value="Genomic_DNA"/>
</dbReference>
<feature type="region of interest" description="Disordered" evidence="1">
    <location>
        <begin position="1"/>
        <end position="61"/>
    </location>
</feature>
<feature type="region of interest" description="Disordered" evidence="1">
    <location>
        <begin position="363"/>
        <end position="422"/>
    </location>
</feature>
<dbReference type="KEGG" id="kne:92177509"/>
<feature type="compositionally biased region" description="Low complexity" evidence="1">
    <location>
        <begin position="20"/>
        <end position="33"/>
    </location>
</feature>
<evidence type="ECO:0000256" key="1">
    <source>
        <dbReference type="SAM" id="MobiDB-lite"/>
    </source>
</evidence>
<organism evidence="2 3">
    <name type="scientific">Kwoniella newhampshirensis</name>
    <dbReference type="NCBI Taxonomy" id="1651941"/>
    <lineage>
        <taxon>Eukaryota</taxon>
        <taxon>Fungi</taxon>
        <taxon>Dikarya</taxon>
        <taxon>Basidiomycota</taxon>
        <taxon>Agaricomycotina</taxon>
        <taxon>Tremellomycetes</taxon>
        <taxon>Tremellales</taxon>
        <taxon>Cryptococcaceae</taxon>
        <taxon>Kwoniella</taxon>
    </lineage>
</organism>
<feature type="compositionally biased region" description="Polar residues" evidence="1">
    <location>
        <begin position="1"/>
        <end position="10"/>
    </location>
</feature>
<protein>
    <recommendedName>
        <fullName evidence="4">Mitochondrial zinc maintenance protein 1, mitochondrial</fullName>
    </recommendedName>
</protein>
<name>A0AAW0Z6D2_9TREE</name>
<sequence>MSTCVTQSPKLTHPALRMGLATPPLTPTSPTSAGGHFPAPRAGADTANPGATLQGKKNSSLQPSTRVVKIVPKLIHPAPSYALLRATHVYALRYMIAKLYWEKANNQYHPYQDAEWNHDTIISDLENELKDVQAAQKGLDRFPSIAYAPISFPKMHGPRTREEEVELTKKGYEERRILDMKLDERFPFLRQLFVGPKTKQQAKNDRRVREQLQYGNQDDLEFLLPAANLEILEKRIANPPVPGYKAPPPRKTHEQIRMEKERAKIAAYLEANPPQGFVPRDEKDKQGNIRIPRIGPLTKEEYIQTLPRFGPLTREQALLPKQREQRHQILDWMRRPWSQWDEQAAALMDQLAKLARERLEEGKKAAKTLQKEKEGKMKGVKGQQKEGAKEDTDEGDKEQPSKVQDEGDKQDKADDWAKGKEH</sequence>
<gene>
    <name evidence="2" type="ORF">IAR55_000249</name>
</gene>
<evidence type="ECO:0000313" key="3">
    <source>
        <dbReference type="Proteomes" id="UP001388673"/>
    </source>
</evidence>
<dbReference type="AlphaFoldDB" id="A0AAW0Z6D2"/>
<proteinExistence type="predicted"/>
<reference evidence="2 3" key="1">
    <citation type="journal article" date="2024" name="bioRxiv">
        <title>Comparative genomics of Cryptococcus and Kwoniella reveals pathogenesis evolution and contrasting karyotype dynamics via intercentromeric recombination or chromosome fusion.</title>
        <authorList>
            <person name="Coelho M.A."/>
            <person name="David-Palma M."/>
            <person name="Shea T."/>
            <person name="Bowers K."/>
            <person name="McGinley-Smith S."/>
            <person name="Mohammad A.W."/>
            <person name="Gnirke A."/>
            <person name="Yurkov A.M."/>
            <person name="Nowrousian M."/>
            <person name="Sun S."/>
            <person name="Cuomo C.A."/>
            <person name="Heitman J."/>
        </authorList>
    </citation>
    <scope>NUCLEOTIDE SEQUENCE [LARGE SCALE GENOMIC DNA]</scope>
    <source>
        <strain evidence="2 3">CBS 13917</strain>
    </source>
</reference>
<comment type="caution">
    <text evidence="2">The sequence shown here is derived from an EMBL/GenBank/DDBJ whole genome shotgun (WGS) entry which is preliminary data.</text>
</comment>
<feature type="compositionally biased region" description="Basic and acidic residues" evidence="1">
    <location>
        <begin position="397"/>
        <end position="422"/>
    </location>
</feature>
<accession>A0AAW0Z6D2</accession>
<dbReference type="RefSeq" id="XP_066805927.1">
    <property type="nucleotide sequence ID" value="XM_066943385.1"/>
</dbReference>
<evidence type="ECO:0008006" key="4">
    <source>
        <dbReference type="Google" id="ProtNLM"/>
    </source>
</evidence>
<feature type="compositionally biased region" description="Polar residues" evidence="1">
    <location>
        <begin position="49"/>
        <end position="61"/>
    </location>
</feature>
<evidence type="ECO:0000313" key="2">
    <source>
        <dbReference type="EMBL" id="KAK8869681.1"/>
    </source>
</evidence>
<dbReference type="Proteomes" id="UP001388673">
    <property type="component" value="Unassembled WGS sequence"/>
</dbReference>
<dbReference type="GeneID" id="92177509"/>
<keyword evidence="3" id="KW-1185">Reference proteome</keyword>